<sequence length="48" mass="5385">SCCSCGDPFILVFTEDINYADDLKLSYADNLRSSAYDSSYADMQHILL</sequence>
<evidence type="ECO:0000313" key="2">
    <source>
        <dbReference type="Proteomes" id="UP000663879"/>
    </source>
</evidence>
<name>A0A813RQW3_9BILA</name>
<protein>
    <submittedName>
        <fullName evidence="1">Uncharacterized protein</fullName>
    </submittedName>
</protein>
<dbReference type="AlphaFoldDB" id="A0A813RQW3"/>
<evidence type="ECO:0000313" key="1">
    <source>
        <dbReference type="EMBL" id="CAF0785824.1"/>
    </source>
</evidence>
<dbReference type="Proteomes" id="UP000663879">
    <property type="component" value="Unassembled WGS sequence"/>
</dbReference>
<proteinExistence type="predicted"/>
<organism evidence="1 2">
    <name type="scientific">Brachionus calyciflorus</name>
    <dbReference type="NCBI Taxonomy" id="104777"/>
    <lineage>
        <taxon>Eukaryota</taxon>
        <taxon>Metazoa</taxon>
        <taxon>Spiralia</taxon>
        <taxon>Gnathifera</taxon>
        <taxon>Rotifera</taxon>
        <taxon>Eurotatoria</taxon>
        <taxon>Monogononta</taxon>
        <taxon>Pseudotrocha</taxon>
        <taxon>Ploima</taxon>
        <taxon>Brachionidae</taxon>
        <taxon>Brachionus</taxon>
    </lineage>
</organism>
<comment type="caution">
    <text evidence="1">The sequence shown here is derived from an EMBL/GenBank/DDBJ whole genome shotgun (WGS) entry which is preliminary data.</text>
</comment>
<accession>A0A813RQW3</accession>
<feature type="non-terminal residue" evidence="1">
    <location>
        <position position="1"/>
    </location>
</feature>
<keyword evidence="2" id="KW-1185">Reference proteome</keyword>
<gene>
    <name evidence="1" type="ORF">OXX778_LOCUS5710</name>
</gene>
<dbReference type="EMBL" id="CAJNOC010000638">
    <property type="protein sequence ID" value="CAF0785824.1"/>
    <property type="molecule type" value="Genomic_DNA"/>
</dbReference>
<reference evidence="1" key="1">
    <citation type="submission" date="2021-02" db="EMBL/GenBank/DDBJ databases">
        <authorList>
            <person name="Nowell W R."/>
        </authorList>
    </citation>
    <scope>NUCLEOTIDE SEQUENCE</scope>
    <source>
        <strain evidence="1">Ploen Becks lab</strain>
    </source>
</reference>